<evidence type="ECO:0000313" key="1">
    <source>
        <dbReference type="EMBL" id="KRY97891.1"/>
    </source>
</evidence>
<protein>
    <submittedName>
        <fullName evidence="1">Uncharacterized protein</fullName>
    </submittedName>
</protein>
<keyword evidence="2" id="KW-1185">Reference proteome</keyword>
<reference evidence="1 2" key="1">
    <citation type="submission" date="2015-01" db="EMBL/GenBank/DDBJ databases">
        <title>Evolution of Trichinella species and genotypes.</title>
        <authorList>
            <person name="Korhonen P.K."/>
            <person name="Edoardo P."/>
            <person name="Giuseppe L.R."/>
            <person name="Gasser R.B."/>
        </authorList>
    </citation>
    <scope>NUCLEOTIDE SEQUENCE [LARGE SCALE GENOMIC DNA]</scope>
    <source>
        <strain evidence="1">ISS1029</strain>
    </source>
</reference>
<organism evidence="1 2">
    <name type="scientific">Trichinella zimbabwensis</name>
    <dbReference type="NCBI Taxonomy" id="268475"/>
    <lineage>
        <taxon>Eukaryota</taxon>
        <taxon>Metazoa</taxon>
        <taxon>Ecdysozoa</taxon>
        <taxon>Nematoda</taxon>
        <taxon>Enoplea</taxon>
        <taxon>Dorylaimia</taxon>
        <taxon>Trichinellida</taxon>
        <taxon>Trichinellidae</taxon>
        <taxon>Trichinella</taxon>
    </lineage>
</organism>
<proteinExistence type="predicted"/>
<dbReference type="EMBL" id="JYDP01001719">
    <property type="protein sequence ID" value="KRY97891.1"/>
    <property type="molecule type" value="Genomic_DNA"/>
</dbReference>
<sequence>MQTDLRKNCQQQLSFKNKDDQQGIDQAVQRSFNDYMLF</sequence>
<dbReference type="AlphaFoldDB" id="A0A0V1GJ85"/>
<gene>
    <name evidence="1" type="ORF">T11_11591</name>
</gene>
<evidence type="ECO:0000313" key="2">
    <source>
        <dbReference type="Proteomes" id="UP000055024"/>
    </source>
</evidence>
<accession>A0A0V1GJ85</accession>
<comment type="caution">
    <text evidence="1">The sequence shown here is derived from an EMBL/GenBank/DDBJ whole genome shotgun (WGS) entry which is preliminary data.</text>
</comment>
<name>A0A0V1GJ85_9BILA</name>
<dbReference type="Proteomes" id="UP000055024">
    <property type="component" value="Unassembled WGS sequence"/>
</dbReference>